<dbReference type="EMBL" id="KN833717">
    <property type="protein sequence ID" value="KIK24353.1"/>
    <property type="molecule type" value="Genomic_DNA"/>
</dbReference>
<sequence length="57" mass="6374">MVRGLLLRTRGAGALHWIQIREQFGVRTTCGARHLSLEVVHAMKTSPTPTLRTGPYM</sequence>
<gene>
    <name evidence="1" type="ORF">PISMIDRAFT_678385</name>
</gene>
<dbReference type="AlphaFoldDB" id="A0A0C9ZXF7"/>
<dbReference type="Proteomes" id="UP000054018">
    <property type="component" value="Unassembled WGS sequence"/>
</dbReference>
<evidence type="ECO:0000313" key="1">
    <source>
        <dbReference type="EMBL" id="KIK24353.1"/>
    </source>
</evidence>
<protein>
    <submittedName>
        <fullName evidence="1">Unplaced genomic scaffold scaffold_33, whole genome shotgun sequence</fullName>
    </submittedName>
</protein>
<evidence type="ECO:0000313" key="2">
    <source>
        <dbReference type="Proteomes" id="UP000054018"/>
    </source>
</evidence>
<reference evidence="2" key="2">
    <citation type="submission" date="2015-01" db="EMBL/GenBank/DDBJ databases">
        <title>Evolutionary Origins and Diversification of the Mycorrhizal Mutualists.</title>
        <authorList>
            <consortium name="DOE Joint Genome Institute"/>
            <consortium name="Mycorrhizal Genomics Consortium"/>
            <person name="Kohler A."/>
            <person name="Kuo A."/>
            <person name="Nagy L.G."/>
            <person name="Floudas D."/>
            <person name="Copeland A."/>
            <person name="Barry K.W."/>
            <person name="Cichocki N."/>
            <person name="Veneault-Fourrey C."/>
            <person name="LaButti K."/>
            <person name="Lindquist E.A."/>
            <person name="Lipzen A."/>
            <person name="Lundell T."/>
            <person name="Morin E."/>
            <person name="Murat C."/>
            <person name="Riley R."/>
            <person name="Ohm R."/>
            <person name="Sun H."/>
            <person name="Tunlid A."/>
            <person name="Henrissat B."/>
            <person name="Grigoriev I.V."/>
            <person name="Hibbett D.S."/>
            <person name="Martin F."/>
        </authorList>
    </citation>
    <scope>NUCLEOTIDE SEQUENCE [LARGE SCALE GENOMIC DNA]</scope>
    <source>
        <strain evidence="2">441</strain>
    </source>
</reference>
<keyword evidence="2" id="KW-1185">Reference proteome</keyword>
<dbReference type="HOGENOM" id="CLU_3002150_0_0_1"/>
<feature type="non-terminal residue" evidence="1">
    <location>
        <position position="57"/>
    </location>
</feature>
<reference evidence="1 2" key="1">
    <citation type="submission" date="2014-04" db="EMBL/GenBank/DDBJ databases">
        <authorList>
            <consortium name="DOE Joint Genome Institute"/>
            <person name="Kuo A."/>
            <person name="Kohler A."/>
            <person name="Costa M.D."/>
            <person name="Nagy L.G."/>
            <person name="Floudas D."/>
            <person name="Copeland A."/>
            <person name="Barry K.W."/>
            <person name="Cichocki N."/>
            <person name="Veneault-Fourrey C."/>
            <person name="LaButti K."/>
            <person name="Lindquist E.A."/>
            <person name="Lipzen A."/>
            <person name="Lundell T."/>
            <person name="Morin E."/>
            <person name="Murat C."/>
            <person name="Sun H."/>
            <person name="Tunlid A."/>
            <person name="Henrissat B."/>
            <person name="Grigoriev I.V."/>
            <person name="Hibbett D.S."/>
            <person name="Martin F."/>
            <person name="Nordberg H.P."/>
            <person name="Cantor M.N."/>
            <person name="Hua S.X."/>
        </authorList>
    </citation>
    <scope>NUCLEOTIDE SEQUENCE [LARGE SCALE GENOMIC DNA]</scope>
    <source>
        <strain evidence="1 2">441</strain>
    </source>
</reference>
<proteinExistence type="predicted"/>
<organism evidence="1 2">
    <name type="scientific">Pisolithus microcarpus 441</name>
    <dbReference type="NCBI Taxonomy" id="765257"/>
    <lineage>
        <taxon>Eukaryota</taxon>
        <taxon>Fungi</taxon>
        <taxon>Dikarya</taxon>
        <taxon>Basidiomycota</taxon>
        <taxon>Agaricomycotina</taxon>
        <taxon>Agaricomycetes</taxon>
        <taxon>Agaricomycetidae</taxon>
        <taxon>Boletales</taxon>
        <taxon>Sclerodermatineae</taxon>
        <taxon>Pisolithaceae</taxon>
        <taxon>Pisolithus</taxon>
    </lineage>
</organism>
<name>A0A0C9ZXF7_9AGAM</name>
<accession>A0A0C9ZXF7</accession>